<keyword evidence="3" id="KW-0808">Transferase</keyword>
<dbReference type="PANTHER" id="PTHR42870:SF1">
    <property type="entry name" value="NON-SPECIFIC LIPID-TRANSFER PROTEIN-LIKE 2"/>
    <property type="match status" value="1"/>
</dbReference>
<comment type="caution">
    <text evidence="3">The sequence shown here is derived from an EMBL/GenBank/DDBJ whole genome shotgun (WGS) entry which is preliminary data.</text>
</comment>
<dbReference type="InterPro" id="IPR016039">
    <property type="entry name" value="Thiolase-like"/>
</dbReference>
<keyword evidence="1" id="KW-0812">Transmembrane</keyword>
<name>A0ABW0ZS42_9ACTN</name>
<evidence type="ECO:0000256" key="1">
    <source>
        <dbReference type="SAM" id="Phobius"/>
    </source>
</evidence>
<dbReference type="CDD" id="cd00829">
    <property type="entry name" value="SCP-x_thiolase"/>
    <property type="match status" value="1"/>
</dbReference>
<feature type="domain" description="Thiolase C-terminal" evidence="2">
    <location>
        <begin position="262"/>
        <end position="385"/>
    </location>
</feature>
<dbReference type="Pfam" id="PF22691">
    <property type="entry name" value="Thiolase_C_1"/>
    <property type="match status" value="1"/>
</dbReference>
<dbReference type="PANTHER" id="PTHR42870">
    <property type="entry name" value="ACETYL-COA C-ACETYLTRANSFERASE"/>
    <property type="match status" value="1"/>
</dbReference>
<dbReference type="Proteomes" id="UP001596074">
    <property type="component" value="Unassembled WGS sequence"/>
</dbReference>
<dbReference type="GO" id="GO:0016746">
    <property type="term" value="F:acyltransferase activity"/>
    <property type="evidence" value="ECO:0007669"/>
    <property type="project" value="UniProtKB-KW"/>
</dbReference>
<dbReference type="PIRSF" id="PIRSF000429">
    <property type="entry name" value="Ac-CoA_Ac_transf"/>
    <property type="match status" value="1"/>
</dbReference>
<evidence type="ECO:0000313" key="4">
    <source>
        <dbReference type="Proteomes" id="UP001596074"/>
    </source>
</evidence>
<dbReference type="RefSeq" id="WP_378281718.1">
    <property type="nucleotide sequence ID" value="NZ_JBHSON010000012.1"/>
</dbReference>
<dbReference type="InterPro" id="IPR002155">
    <property type="entry name" value="Thiolase"/>
</dbReference>
<gene>
    <name evidence="3" type="ORF">ACFPZN_10795</name>
</gene>
<feature type="transmembrane region" description="Helical" evidence="1">
    <location>
        <begin position="83"/>
        <end position="112"/>
    </location>
</feature>
<keyword evidence="4" id="KW-1185">Reference proteome</keyword>
<evidence type="ECO:0000259" key="2">
    <source>
        <dbReference type="Pfam" id="PF22691"/>
    </source>
</evidence>
<accession>A0ABW0ZS42</accession>
<reference evidence="4" key="1">
    <citation type="journal article" date="2019" name="Int. J. Syst. Evol. Microbiol.">
        <title>The Global Catalogue of Microorganisms (GCM) 10K type strain sequencing project: providing services to taxonomists for standard genome sequencing and annotation.</title>
        <authorList>
            <consortium name="The Broad Institute Genomics Platform"/>
            <consortium name="The Broad Institute Genome Sequencing Center for Infectious Disease"/>
            <person name="Wu L."/>
            <person name="Ma J."/>
        </authorList>
    </citation>
    <scope>NUCLEOTIDE SEQUENCE [LARGE SCALE GENOMIC DNA]</scope>
    <source>
        <strain evidence="4">KCTC 42087</strain>
    </source>
</reference>
<sequence length="391" mass="40566">MTGTAASGTAIVGLGMTELGKVYGRSPRRFAADAVRLATADAGLSLDDLDGLLVSHGMGGSPGIELADTLGLRDLRLLSQMNSFGATAGAMVSYAAMSILSGAASTVACVFADAPLKPKTSAGEAYHRDSPAWYGFGGMTAALGFRSVNAFYALAARRHMERYGTTEEQLGAIAVSTREWAVRNPIAQMREPITLDDHRASRWIAEPLRLLDCCLVSNGAVAIVVTGADRARDLARPPVHLWGWGQGHPGHRKERGSGFGLTTGALTSGPTAMKMAGVTVDDVSQCQLYDCYTYTVLVTLEDYGFCAKGEGGAFAASGALGPGGALPTNTGGGQLSAYYMWGMTPLSEAVVQARGDGGDRQAGNDVVLVSGNGGILDHHSTLILSPHPKGA</sequence>
<feature type="transmembrane region" description="Helical" evidence="1">
    <location>
        <begin position="132"/>
        <end position="154"/>
    </location>
</feature>
<dbReference type="InterPro" id="IPR055140">
    <property type="entry name" value="Thiolase_C_2"/>
</dbReference>
<dbReference type="SUPFAM" id="SSF53901">
    <property type="entry name" value="Thiolase-like"/>
    <property type="match status" value="2"/>
</dbReference>
<keyword evidence="1" id="KW-1133">Transmembrane helix</keyword>
<keyword evidence="3" id="KW-0012">Acyltransferase</keyword>
<dbReference type="EMBL" id="JBHSON010000012">
    <property type="protein sequence ID" value="MFC5746095.1"/>
    <property type="molecule type" value="Genomic_DNA"/>
</dbReference>
<proteinExistence type="predicted"/>
<evidence type="ECO:0000313" key="3">
    <source>
        <dbReference type="EMBL" id="MFC5746095.1"/>
    </source>
</evidence>
<dbReference type="Gene3D" id="3.40.47.10">
    <property type="match status" value="1"/>
</dbReference>
<organism evidence="3 4">
    <name type="scientific">Actinomadura rugatobispora</name>
    <dbReference type="NCBI Taxonomy" id="1994"/>
    <lineage>
        <taxon>Bacteria</taxon>
        <taxon>Bacillati</taxon>
        <taxon>Actinomycetota</taxon>
        <taxon>Actinomycetes</taxon>
        <taxon>Streptosporangiales</taxon>
        <taxon>Thermomonosporaceae</taxon>
        <taxon>Actinomadura</taxon>
    </lineage>
</organism>
<dbReference type="EC" id="2.3.1.-" evidence="3"/>
<protein>
    <submittedName>
        <fullName evidence="3">Thiolase family protein</fullName>
        <ecNumber evidence="3">2.3.1.-</ecNumber>
    </submittedName>
</protein>
<keyword evidence="1" id="KW-0472">Membrane</keyword>